<evidence type="ECO:0000256" key="1">
    <source>
        <dbReference type="SAM" id="MobiDB-lite"/>
    </source>
</evidence>
<feature type="compositionally biased region" description="Low complexity" evidence="1">
    <location>
        <begin position="12"/>
        <end position="31"/>
    </location>
</feature>
<keyword evidence="3" id="KW-1185">Reference proteome</keyword>
<comment type="caution">
    <text evidence="2">The sequence shown here is derived from an EMBL/GenBank/DDBJ whole genome shotgun (WGS) entry which is preliminary data.</text>
</comment>
<feature type="compositionally biased region" description="Basic and acidic residues" evidence="1">
    <location>
        <begin position="203"/>
        <end position="213"/>
    </location>
</feature>
<feature type="compositionally biased region" description="Basic and acidic residues" evidence="1">
    <location>
        <begin position="84"/>
        <end position="93"/>
    </location>
</feature>
<evidence type="ECO:0000313" key="2">
    <source>
        <dbReference type="EMBL" id="KAG5456763.1"/>
    </source>
</evidence>
<gene>
    <name evidence="2" type="ORF">BJ554DRAFT_3396</name>
</gene>
<protein>
    <submittedName>
        <fullName evidence="2">Uncharacterized protein</fullName>
    </submittedName>
</protein>
<feature type="region of interest" description="Disordered" evidence="1">
    <location>
        <begin position="189"/>
        <end position="213"/>
    </location>
</feature>
<accession>A0A8H7ZNJ9</accession>
<sequence>MEIRSNFLPRKAGGALTPGSSAGSSPSQSPSFTKRFSSHLPTRKRKQKHEKESLQAAAQLTQQQRHNQQHPQQSPLSDGGRSVGSHDEPHGYLDDDDGAAACQARSLSRSYAAQAQIQARAKAGSYPALSSSNYPYSEKHGNPELLRNARSAVSKTREKEVAWLLATLRKEIDGQKELLRVRSLRLKDGRGEVGGEGEGEEGGGAKKKEYEKREGEGECYGQRRFCDLRRRACKCIAGTLPASGQTIGESLLLSSPRCRAELRHALTLPASGALIYLGTTPPFSPPFSDQIRSDQRVLHAGGQFYRESCTERAAKVVGLSSCEARARDCALSNPAGSYYQVPKHPQRGHSDPGGAVLSLLPEAGGCQKTSILCAANGKSTGCFKFSFLWARTIYLLARSQLAAARNKANLALEALCAWPEEFAVSRDVAEVNRVN</sequence>
<feature type="compositionally biased region" description="Low complexity" evidence="1">
    <location>
        <begin position="54"/>
        <end position="73"/>
    </location>
</feature>
<dbReference type="EMBL" id="JAEFCI010011196">
    <property type="protein sequence ID" value="KAG5456763.1"/>
    <property type="molecule type" value="Genomic_DNA"/>
</dbReference>
<proteinExistence type="predicted"/>
<evidence type="ECO:0000313" key="3">
    <source>
        <dbReference type="Proteomes" id="UP000673691"/>
    </source>
</evidence>
<organism evidence="2 3">
    <name type="scientific">Olpidium bornovanus</name>
    <dbReference type="NCBI Taxonomy" id="278681"/>
    <lineage>
        <taxon>Eukaryota</taxon>
        <taxon>Fungi</taxon>
        <taxon>Fungi incertae sedis</taxon>
        <taxon>Olpidiomycota</taxon>
        <taxon>Olpidiomycotina</taxon>
        <taxon>Olpidiomycetes</taxon>
        <taxon>Olpidiales</taxon>
        <taxon>Olpidiaceae</taxon>
        <taxon>Olpidium</taxon>
    </lineage>
</organism>
<feature type="region of interest" description="Disordered" evidence="1">
    <location>
        <begin position="1"/>
        <end position="97"/>
    </location>
</feature>
<name>A0A8H7ZNJ9_9FUNG</name>
<dbReference type="Proteomes" id="UP000673691">
    <property type="component" value="Unassembled WGS sequence"/>
</dbReference>
<reference evidence="2 3" key="1">
    <citation type="journal article" name="Sci. Rep.">
        <title>Genome-scale phylogenetic analyses confirm Olpidium as the closest living zoosporic fungus to the non-flagellated, terrestrial fungi.</title>
        <authorList>
            <person name="Chang Y."/>
            <person name="Rochon D."/>
            <person name="Sekimoto S."/>
            <person name="Wang Y."/>
            <person name="Chovatia M."/>
            <person name="Sandor L."/>
            <person name="Salamov A."/>
            <person name="Grigoriev I.V."/>
            <person name="Stajich J.E."/>
            <person name="Spatafora J.W."/>
        </authorList>
    </citation>
    <scope>NUCLEOTIDE SEQUENCE [LARGE SCALE GENOMIC DNA]</scope>
    <source>
        <strain evidence="2">S191</strain>
    </source>
</reference>
<dbReference type="AlphaFoldDB" id="A0A8H7ZNJ9"/>